<evidence type="ECO:0000313" key="2">
    <source>
        <dbReference type="Proteomes" id="UP000201371"/>
    </source>
</evidence>
<dbReference type="OrthoDB" id="18777at10239"/>
<evidence type="ECO:0000313" key="1">
    <source>
        <dbReference type="EMBL" id="AMS02647.1"/>
    </source>
</evidence>
<organism evidence="1 2">
    <name type="scientific">Gordonia phage Yvonnetastic</name>
    <dbReference type="NCBI Taxonomy" id="1821566"/>
    <lineage>
        <taxon>Viruses</taxon>
        <taxon>Duplodnaviria</taxon>
        <taxon>Heunggongvirae</taxon>
        <taxon>Uroviricota</taxon>
        <taxon>Caudoviricetes</taxon>
        <taxon>Yvonnevirus</taxon>
        <taxon>Yvonnevirus yvonnetastic</taxon>
        <taxon>Gordonia virus Yvonnetastic</taxon>
    </lineage>
</organism>
<dbReference type="KEGG" id="vg:29125065"/>
<accession>A0A142K964</accession>
<keyword evidence="2" id="KW-1185">Reference proteome</keyword>
<protein>
    <submittedName>
        <fullName evidence="1">Uncharacterized protein</fullName>
    </submittedName>
</protein>
<dbReference type="Proteomes" id="UP000201371">
    <property type="component" value="Segment"/>
</dbReference>
<dbReference type="EMBL" id="KU963248">
    <property type="protein sequence ID" value="AMS02647.1"/>
    <property type="molecule type" value="Genomic_DNA"/>
</dbReference>
<sequence length="89" mass="10453">MKEIWPPDGMDPACWDILIGAQWRWKKLDDPDQFELIVHEDGSGVSFNSGTGWTSQHTGVLSYEQLKWLSDKWFDIFYAIEKYRAREGK</sequence>
<reference evidence="2" key="1">
    <citation type="submission" date="2016-03" db="EMBL/GenBank/DDBJ databases">
        <authorList>
            <person name="Ploux O."/>
        </authorList>
    </citation>
    <scope>NUCLEOTIDE SEQUENCE [LARGE SCALE GENOMIC DNA]</scope>
</reference>
<gene>
    <name evidence="1" type="primary">103</name>
    <name evidence="1" type="ORF">SEA_YVONNETASTIC_103</name>
</gene>
<name>A0A142K964_9CAUD</name>
<dbReference type="RefSeq" id="YP_009301157.1">
    <property type="nucleotide sequence ID" value="NC_031230.1"/>
</dbReference>
<proteinExistence type="predicted"/>
<dbReference type="GeneID" id="29125065"/>